<keyword evidence="4 10" id="KW-0418">Kinase</keyword>
<dbReference type="InterPro" id="IPR011009">
    <property type="entry name" value="Kinase-like_dom_sf"/>
</dbReference>
<dbReference type="AlphaFoldDB" id="A0A3S3NML5"/>
<evidence type="ECO:0000256" key="2">
    <source>
        <dbReference type="ARBA" id="ARBA00022679"/>
    </source>
</evidence>
<dbReference type="PANTHER" id="PTHR43895">
    <property type="entry name" value="CALCIUM/CALMODULIN-DEPENDENT PROTEIN KINASE KINASE-RELATED"/>
    <property type="match status" value="1"/>
</dbReference>
<protein>
    <submittedName>
        <fullName evidence="10">Ser/thr kinase stk11 (Lkb1)-like protein</fullName>
    </submittedName>
</protein>
<evidence type="ECO:0000256" key="3">
    <source>
        <dbReference type="ARBA" id="ARBA00022741"/>
    </source>
</evidence>
<proteinExistence type="inferred from homology"/>
<evidence type="ECO:0000313" key="10">
    <source>
        <dbReference type="EMBL" id="RWS02450.1"/>
    </source>
</evidence>
<sequence length="406" mass="47420">MFRTRENKEQTENVIDQNSAPTINVLNFDWKFERRKNPEFVAGKYLKGNILGDGTWGEVIEVLDINTLNRLAMKRLRVSRIHKHPNHKEILRMAKVEMKILTKLCHRNIVKVFDYSHEDIYCSNNIYLIMEYCASSVDELMQVAEDGKLPFYQSHKYFVELINGLEYLHSFGIVHKDIKPENMLIGNDDTMKLTDFGVCELLDIFEKDLCTQRYGTIIFQPPELFILEEDIKFSGFKSDVWSAGVTLYNMISGKFPFKPSLVGTYVMKDDFSLTPDIEQDCLLADLFTKLFIKDPDQRITIAGIKRHAWFSLQFYKEKVEIPIRGKHGDKYRSLTMTPYLHQLHFPLKPEENEVIVPDEESETFENKSNIPILRANRSPKSRKKPIDARLNKILGRPMSEKKKTDH</sequence>
<dbReference type="InterPro" id="IPR000719">
    <property type="entry name" value="Prot_kinase_dom"/>
</dbReference>
<dbReference type="InterPro" id="IPR008271">
    <property type="entry name" value="Ser/Thr_kinase_AS"/>
</dbReference>
<keyword evidence="2" id="KW-0808">Transferase</keyword>
<dbReference type="GO" id="GO:0004674">
    <property type="term" value="F:protein serine/threonine kinase activity"/>
    <property type="evidence" value="ECO:0007669"/>
    <property type="project" value="UniProtKB-KW"/>
</dbReference>
<accession>A0A3S3NML5</accession>
<dbReference type="PANTHER" id="PTHR43895:SF150">
    <property type="entry name" value="SERINE_THREONINE-PROTEIN KINASE STK11"/>
    <property type="match status" value="1"/>
</dbReference>
<evidence type="ECO:0000313" key="11">
    <source>
        <dbReference type="Proteomes" id="UP000285301"/>
    </source>
</evidence>
<evidence type="ECO:0000256" key="4">
    <source>
        <dbReference type="ARBA" id="ARBA00022777"/>
    </source>
</evidence>
<evidence type="ECO:0000256" key="6">
    <source>
        <dbReference type="PROSITE-ProRule" id="PRU10141"/>
    </source>
</evidence>
<dbReference type="EMBL" id="NCKU01007695">
    <property type="protein sequence ID" value="RWS02450.1"/>
    <property type="molecule type" value="Genomic_DNA"/>
</dbReference>
<keyword evidence="5 6" id="KW-0067">ATP-binding</keyword>
<keyword evidence="11" id="KW-1185">Reference proteome</keyword>
<dbReference type="PROSITE" id="PS50011">
    <property type="entry name" value="PROTEIN_KINASE_DOM"/>
    <property type="match status" value="1"/>
</dbReference>
<dbReference type="GO" id="GO:0005524">
    <property type="term" value="F:ATP binding"/>
    <property type="evidence" value="ECO:0007669"/>
    <property type="project" value="UniProtKB-UniRule"/>
</dbReference>
<dbReference type="InterPro" id="IPR017441">
    <property type="entry name" value="Protein_kinase_ATP_BS"/>
</dbReference>
<reference evidence="10 11" key="1">
    <citation type="journal article" date="2018" name="Gigascience">
        <title>Genomes of trombidid mites reveal novel predicted allergens and laterally-transferred genes associated with secondary metabolism.</title>
        <authorList>
            <person name="Dong X."/>
            <person name="Chaisiri K."/>
            <person name="Xia D."/>
            <person name="Armstrong S.D."/>
            <person name="Fang Y."/>
            <person name="Donnelly M.J."/>
            <person name="Kadowaki T."/>
            <person name="McGarry J.W."/>
            <person name="Darby A.C."/>
            <person name="Makepeace B.L."/>
        </authorList>
    </citation>
    <scope>NUCLEOTIDE SEQUENCE [LARGE SCALE GENOMIC DNA]</scope>
    <source>
        <strain evidence="10">UoL-WK</strain>
    </source>
</reference>
<evidence type="ECO:0000256" key="7">
    <source>
        <dbReference type="RuleBase" id="RU000304"/>
    </source>
</evidence>
<keyword evidence="1 7" id="KW-0723">Serine/threonine-protein kinase</keyword>
<evidence type="ECO:0000256" key="8">
    <source>
        <dbReference type="SAM" id="MobiDB-lite"/>
    </source>
</evidence>
<gene>
    <name evidence="10" type="ORF">B4U79_13150</name>
</gene>
<dbReference type="SUPFAM" id="SSF56112">
    <property type="entry name" value="Protein kinase-like (PK-like)"/>
    <property type="match status" value="1"/>
</dbReference>
<keyword evidence="3 6" id="KW-0547">Nucleotide-binding</keyword>
<dbReference type="PROSITE" id="PS00107">
    <property type="entry name" value="PROTEIN_KINASE_ATP"/>
    <property type="match status" value="1"/>
</dbReference>
<feature type="domain" description="Protein kinase" evidence="9">
    <location>
        <begin position="45"/>
        <end position="310"/>
    </location>
</feature>
<dbReference type="Pfam" id="PF00069">
    <property type="entry name" value="Pkinase"/>
    <property type="match status" value="1"/>
</dbReference>
<dbReference type="GO" id="GO:0007165">
    <property type="term" value="P:signal transduction"/>
    <property type="evidence" value="ECO:0007669"/>
    <property type="project" value="TreeGrafter"/>
</dbReference>
<dbReference type="Proteomes" id="UP000285301">
    <property type="component" value="Unassembled WGS sequence"/>
</dbReference>
<evidence type="ECO:0000259" key="9">
    <source>
        <dbReference type="PROSITE" id="PS50011"/>
    </source>
</evidence>
<dbReference type="SMART" id="SM00220">
    <property type="entry name" value="S_TKc"/>
    <property type="match status" value="1"/>
</dbReference>
<dbReference type="STRING" id="1965070.A0A3S3NML5"/>
<dbReference type="OrthoDB" id="68483at2759"/>
<evidence type="ECO:0000256" key="1">
    <source>
        <dbReference type="ARBA" id="ARBA00022527"/>
    </source>
</evidence>
<comment type="caution">
    <text evidence="10">The sequence shown here is derived from an EMBL/GenBank/DDBJ whole genome shotgun (WGS) entry which is preliminary data.</text>
</comment>
<feature type="binding site" evidence="6">
    <location>
        <position position="74"/>
    </location>
    <ligand>
        <name>ATP</name>
        <dbReference type="ChEBI" id="CHEBI:30616"/>
    </ligand>
</feature>
<name>A0A3S3NML5_9ACAR</name>
<dbReference type="Gene3D" id="1.10.510.10">
    <property type="entry name" value="Transferase(Phosphotransferase) domain 1"/>
    <property type="match status" value="1"/>
</dbReference>
<organism evidence="10 11">
    <name type="scientific">Dinothrombium tinctorium</name>
    <dbReference type="NCBI Taxonomy" id="1965070"/>
    <lineage>
        <taxon>Eukaryota</taxon>
        <taxon>Metazoa</taxon>
        <taxon>Ecdysozoa</taxon>
        <taxon>Arthropoda</taxon>
        <taxon>Chelicerata</taxon>
        <taxon>Arachnida</taxon>
        <taxon>Acari</taxon>
        <taxon>Acariformes</taxon>
        <taxon>Trombidiformes</taxon>
        <taxon>Prostigmata</taxon>
        <taxon>Anystina</taxon>
        <taxon>Parasitengona</taxon>
        <taxon>Trombidioidea</taxon>
        <taxon>Trombidiidae</taxon>
        <taxon>Dinothrombium</taxon>
    </lineage>
</organism>
<evidence type="ECO:0000256" key="5">
    <source>
        <dbReference type="ARBA" id="ARBA00022840"/>
    </source>
</evidence>
<comment type="similarity">
    <text evidence="7">Belongs to the protein kinase superfamily.</text>
</comment>
<dbReference type="PROSITE" id="PS00108">
    <property type="entry name" value="PROTEIN_KINASE_ST"/>
    <property type="match status" value="1"/>
</dbReference>
<feature type="region of interest" description="Disordered" evidence="8">
    <location>
        <begin position="359"/>
        <end position="406"/>
    </location>
</feature>